<evidence type="ECO:0000256" key="1">
    <source>
        <dbReference type="SAM" id="SignalP"/>
    </source>
</evidence>
<dbReference type="AlphaFoldDB" id="A0A7W7AH16"/>
<feature type="signal peptide" evidence="1">
    <location>
        <begin position="1"/>
        <end position="33"/>
    </location>
</feature>
<evidence type="ECO:0000313" key="2">
    <source>
        <dbReference type="EMBL" id="MBB4616882.1"/>
    </source>
</evidence>
<accession>A0A7W7AH16</accession>
<sequence length="168" mass="18419">MPFPRFPLRLRAMRLGHGLVPVAGWSFATAMLAAPVAADPPAVVTAQVLIRERITIRRVPRMPIAAPTLATPVPMVRGWRERKGPKCLPVDRLAGASIVAPMAIDLLTVDGRRLRARLDHDCSSMDYYSGLYIRPGEDGQVCARRDSIRVRSGARCGIAAFRALDPVR</sequence>
<dbReference type="Proteomes" id="UP000574769">
    <property type="component" value="Unassembled WGS sequence"/>
</dbReference>
<dbReference type="RefSeq" id="WP_184112042.1">
    <property type="nucleotide sequence ID" value="NZ_JACHNY010000001.1"/>
</dbReference>
<organism evidence="2 3">
    <name type="scientific">Sphingomonas abaci</name>
    <dbReference type="NCBI Taxonomy" id="237611"/>
    <lineage>
        <taxon>Bacteria</taxon>
        <taxon>Pseudomonadati</taxon>
        <taxon>Pseudomonadota</taxon>
        <taxon>Alphaproteobacteria</taxon>
        <taxon>Sphingomonadales</taxon>
        <taxon>Sphingomonadaceae</taxon>
        <taxon>Sphingomonas</taxon>
    </lineage>
</organism>
<reference evidence="2 3" key="1">
    <citation type="submission" date="2020-08" db="EMBL/GenBank/DDBJ databases">
        <title>Genomic Encyclopedia of Type Strains, Phase IV (KMG-IV): sequencing the most valuable type-strain genomes for metagenomic binning, comparative biology and taxonomic classification.</title>
        <authorList>
            <person name="Goeker M."/>
        </authorList>
    </citation>
    <scope>NUCLEOTIDE SEQUENCE [LARGE SCALE GENOMIC DNA]</scope>
    <source>
        <strain evidence="2 3">DSM 15867</strain>
    </source>
</reference>
<evidence type="ECO:0000313" key="3">
    <source>
        <dbReference type="Proteomes" id="UP000574769"/>
    </source>
</evidence>
<comment type="caution">
    <text evidence="2">The sequence shown here is derived from an EMBL/GenBank/DDBJ whole genome shotgun (WGS) entry which is preliminary data.</text>
</comment>
<protein>
    <submittedName>
        <fullName evidence="2">Uncharacterized protein</fullName>
    </submittedName>
</protein>
<feature type="chain" id="PRO_5031347884" evidence="1">
    <location>
        <begin position="34"/>
        <end position="168"/>
    </location>
</feature>
<name>A0A7W7AH16_9SPHN</name>
<dbReference type="EMBL" id="JACHNY010000001">
    <property type="protein sequence ID" value="MBB4616882.1"/>
    <property type="molecule type" value="Genomic_DNA"/>
</dbReference>
<keyword evidence="1" id="KW-0732">Signal</keyword>
<gene>
    <name evidence="2" type="ORF">GGQ96_000988</name>
</gene>
<proteinExistence type="predicted"/>
<keyword evidence="3" id="KW-1185">Reference proteome</keyword>